<name>A0A6J8AH65_MYTCO</name>
<feature type="domain" description="Asl1-like glycosyl hydrolase catalytic" evidence="1">
    <location>
        <begin position="273"/>
        <end position="482"/>
    </location>
</feature>
<evidence type="ECO:0000313" key="3">
    <source>
        <dbReference type="Proteomes" id="UP000507470"/>
    </source>
</evidence>
<keyword evidence="3" id="KW-1185">Reference proteome</keyword>
<accession>A0A6J8AH65</accession>
<dbReference type="AlphaFoldDB" id="A0A6J8AH65"/>
<evidence type="ECO:0000313" key="2">
    <source>
        <dbReference type="EMBL" id="CAC5368019.1"/>
    </source>
</evidence>
<sequence length="892" mass="104048">MFGSYTLKRLLLYVSVLVVSGSFCLLVLNLITLSSASNKKGVGISWNQQYHCTDEATLNNVHWWYDWRQSPDQMHLQHHCPTTVRSGYVPMVNGMHFERGINITVPSKYLLGFNEPDHKKHANLTVAQAVIMWKELEKHAAGKTLVGPAVTNLNWLQQFLQQCHQCRVDHVAVHIYKCNTHQIMARLKHLWDMFHKPIWLTEFACPQTTSVNEQLRLMRELLPLLESAPYVFRYAWFVSRRLHHDDGSWVDGSASLMKENSAELSALGHYYNNFMYNWKHSPDRMHLQHHCPTAVRAGFVPMINPKNYNRDINISANAQYLLGFNEPDHHKQSNLTVAQAAGMWKEVEKKAAGKILVSPAVTNLNWLQQFLHHCHNCRVDHVAVHAYRCDAHQLMAYLKDAWNRFHKPIWLTEFACPHTTSVNEQLRFMKEALPLLEAAPYVFRYSWFTSRFIHHNEGTWVDASASLMKEHSAELSVLGHYYNNFMYDWQRSPDQMHLQHRCPVNTRSGYVPMVNGRHFDRVINISSNAQYVLGFNEPDHHEQSNLTVSQAVVMWRELEKHAAGKTLQCHNCTVDHIAVHAYRCNAHQIMTYLNQAWDRFHKPIWLTEFACPHTTLVDAQLRLMREVLPLLESAPYVFRYAWFVSRWLHHNDGAWVDGSASLMKENSAELSTLGHYYNNFMYDWRQSPERMHFFNHCPVNTRAGYVPMVNGRHFERGINISANAQYLLGFNEPDHHEQSNLTVAQAVVMWRELEKHASGKILVSPAVTNLNWLQHFLHQCHNCRVDHVAVHIYRCDAHQIMTKLKQAWDKFHKPIWLTEFACPHTTSVNDQLRFMREVLPLLESAPYVFRYAWFVSRWLHHNDGNWVDGSASLMKENSAELSTLGHYYNNFM</sequence>
<protein>
    <recommendedName>
        <fullName evidence="1">Asl1-like glycosyl hydrolase catalytic domain-containing protein</fullName>
    </recommendedName>
</protein>
<organism evidence="2 3">
    <name type="scientific">Mytilus coruscus</name>
    <name type="common">Sea mussel</name>
    <dbReference type="NCBI Taxonomy" id="42192"/>
    <lineage>
        <taxon>Eukaryota</taxon>
        <taxon>Metazoa</taxon>
        <taxon>Spiralia</taxon>
        <taxon>Lophotrochozoa</taxon>
        <taxon>Mollusca</taxon>
        <taxon>Bivalvia</taxon>
        <taxon>Autobranchia</taxon>
        <taxon>Pteriomorphia</taxon>
        <taxon>Mytilida</taxon>
        <taxon>Mytiloidea</taxon>
        <taxon>Mytilidae</taxon>
        <taxon>Mytilinae</taxon>
        <taxon>Mytilus</taxon>
    </lineage>
</organism>
<dbReference type="PANTHER" id="PTHR34154:SF3">
    <property type="entry name" value="ALKALI-SENSITIVE LINKAGE PROTEIN 1"/>
    <property type="match status" value="1"/>
</dbReference>
<evidence type="ECO:0000259" key="1">
    <source>
        <dbReference type="Pfam" id="PF11790"/>
    </source>
</evidence>
<feature type="domain" description="Asl1-like glycosyl hydrolase catalytic" evidence="1">
    <location>
        <begin position="484"/>
        <end position="561"/>
    </location>
</feature>
<dbReference type="Pfam" id="PF11790">
    <property type="entry name" value="Glyco_hydro_cc"/>
    <property type="match status" value="5"/>
</dbReference>
<dbReference type="Gene3D" id="3.20.20.80">
    <property type="entry name" value="Glycosidases"/>
    <property type="match status" value="3"/>
</dbReference>
<feature type="domain" description="Asl1-like glycosyl hydrolase catalytic" evidence="1">
    <location>
        <begin position="568"/>
        <end position="677"/>
    </location>
</feature>
<dbReference type="InterPro" id="IPR017853">
    <property type="entry name" value="GH"/>
</dbReference>
<feature type="domain" description="Asl1-like glycosyl hydrolase catalytic" evidence="1">
    <location>
        <begin position="43"/>
        <end position="271"/>
    </location>
</feature>
<feature type="domain" description="Asl1-like glycosyl hydrolase catalytic" evidence="1">
    <location>
        <begin position="679"/>
        <end position="888"/>
    </location>
</feature>
<dbReference type="PANTHER" id="PTHR34154">
    <property type="entry name" value="ALKALI-SENSITIVE LINKAGE PROTEIN 1"/>
    <property type="match status" value="1"/>
</dbReference>
<reference evidence="2 3" key="1">
    <citation type="submission" date="2020-06" db="EMBL/GenBank/DDBJ databases">
        <authorList>
            <person name="Li R."/>
            <person name="Bekaert M."/>
        </authorList>
    </citation>
    <scope>NUCLEOTIDE SEQUENCE [LARGE SCALE GENOMIC DNA]</scope>
    <source>
        <strain evidence="3">wild</strain>
    </source>
</reference>
<dbReference type="EMBL" id="CACVKT020001431">
    <property type="protein sequence ID" value="CAC5368019.1"/>
    <property type="molecule type" value="Genomic_DNA"/>
</dbReference>
<dbReference type="OrthoDB" id="43654at2759"/>
<dbReference type="InterPro" id="IPR053183">
    <property type="entry name" value="ASL1"/>
</dbReference>
<gene>
    <name evidence="2" type="ORF">MCOR_7718</name>
</gene>
<dbReference type="InterPro" id="IPR024655">
    <property type="entry name" value="Asl1_glyco_hydro_catalytic"/>
</dbReference>
<dbReference type="SUPFAM" id="SSF51445">
    <property type="entry name" value="(Trans)glycosidases"/>
    <property type="match status" value="4"/>
</dbReference>
<proteinExistence type="predicted"/>
<dbReference type="Proteomes" id="UP000507470">
    <property type="component" value="Unassembled WGS sequence"/>
</dbReference>